<dbReference type="AlphaFoldDB" id="A0AAN9ABH7"/>
<comment type="caution">
    <text evidence="2">The sequence shown here is derived from an EMBL/GenBank/DDBJ whole genome shotgun (WGS) entry which is preliminary data.</text>
</comment>
<protein>
    <submittedName>
        <fullName evidence="2">Uncharacterized protein</fullName>
    </submittedName>
</protein>
<dbReference type="Proteomes" id="UP001381693">
    <property type="component" value="Unassembled WGS sequence"/>
</dbReference>
<evidence type="ECO:0000313" key="3">
    <source>
        <dbReference type="Proteomes" id="UP001381693"/>
    </source>
</evidence>
<gene>
    <name evidence="2" type="ORF">SK128_004880</name>
</gene>
<reference evidence="2 3" key="1">
    <citation type="submission" date="2023-11" db="EMBL/GenBank/DDBJ databases">
        <title>Halocaridina rubra genome assembly.</title>
        <authorList>
            <person name="Smith C."/>
        </authorList>
    </citation>
    <scope>NUCLEOTIDE SEQUENCE [LARGE SCALE GENOMIC DNA]</scope>
    <source>
        <strain evidence="2">EP-1</strain>
        <tissue evidence="2">Whole</tissue>
    </source>
</reference>
<accession>A0AAN9ABH7</accession>
<dbReference type="EMBL" id="JAXCGZ010004252">
    <property type="protein sequence ID" value="KAK7082028.1"/>
    <property type="molecule type" value="Genomic_DNA"/>
</dbReference>
<evidence type="ECO:0000313" key="2">
    <source>
        <dbReference type="EMBL" id="KAK7082028.1"/>
    </source>
</evidence>
<feature type="region of interest" description="Disordered" evidence="1">
    <location>
        <begin position="81"/>
        <end position="167"/>
    </location>
</feature>
<keyword evidence="3" id="KW-1185">Reference proteome</keyword>
<dbReference type="SUPFAM" id="SSF56112">
    <property type="entry name" value="Protein kinase-like (PK-like)"/>
    <property type="match status" value="1"/>
</dbReference>
<dbReference type="InterPro" id="IPR011009">
    <property type="entry name" value="Kinase-like_dom_sf"/>
</dbReference>
<organism evidence="2 3">
    <name type="scientific">Halocaridina rubra</name>
    <name type="common">Hawaiian red shrimp</name>
    <dbReference type="NCBI Taxonomy" id="373956"/>
    <lineage>
        <taxon>Eukaryota</taxon>
        <taxon>Metazoa</taxon>
        <taxon>Ecdysozoa</taxon>
        <taxon>Arthropoda</taxon>
        <taxon>Crustacea</taxon>
        <taxon>Multicrustacea</taxon>
        <taxon>Malacostraca</taxon>
        <taxon>Eumalacostraca</taxon>
        <taxon>Eucarida</taxon>
        <taxon>Decapoda</taxon>
        <taxon>Pleocyemata</taxon>
        <taxon>Caridea</taxon>
        <taxon>Atyoidea</taxon>
        <taxon>Atyidae</taxon>
        <taxon>Halocaridina</taxon>
    </lineage>
</organism>
<dbReference type="Gene3D" id="1.10.510.10">
    <property type="entry name" value="Transferase(Phosphotransferase) domain 1"/>
    <property type="match status" value="1"/>
</dbReference>
<sequence length="248" mass="26306">MLAGLKLPAAASKPLVASFPSWSTRAHVFVAACLCLEPSARPSAQKLLSHEFFVHDGFPETFLPILRQKVQQEFSGNVLLGVSGRRGSSTNEKRGRVRKGPGGHSPESIYGRSIARQLPPQPTTTSRSDNMLTIRASPTKQQTTFCQSQTLTPSTKPSVSFAPLTPAQPKTIGSQGLNILTPAIADEALPSPRSIIPPLRDSFITTTSSNSSLNPTLPTTASNSTIALTLSIAGTTNTSSPARTSRFA</sequence>
<proteinExistence type="predicted"/>
<feature type="compositionally biased region" description="Polar residues" evidence="1">
    <location>
        <begin position="123"/>
        <end position="158"/>
    </location>
</feature>
<name>A0AAN9ABH7_HALRR</name>
<evidence type="ECO:0000256" key="1">
    <source>
        <dbReference type="SAM" id="MobiDB-lite"/>
    </source>
</evidence>